<dbReference type="InterPro" id="IPR001876">
    <property type="entry name" value="Znf_RanBP2"/>
</dbReference>
<accession>A0A6G2AA87</accession>
<evidence type="ECO:0000313" key="5">
    <source>
        <dbReference type="EMBL" id="MSC97527.1"/>
    </source>
</evidence>
<organism evidence="5">
    <name type="scientific">Faecalibacterium prausnitzii</name>
    <dbReference type="NCBI Taxonomy" id="853"/>
    <lineage>
        <taxon>Bacteria</taxon>
        <taxon>Bacillati</taxon>
        <taxon>Bacillota</taxon>
        <taxon>Clostridia</taxon>
        <taxon>Eubacteriales</taxon>
        <taxon>Oscillospiraceae</taxon>
        <taxon>Faecalibacterium</taxon>
    </lineage>
</organism>
<name>A0A6G2AA87_9FIRM</name>
<dbReference type="InterPro" id="IPR025874">
    <property type="entry name" value="DZR"/>
</dbReference>
<dbReference type="PROSITE" id="PS50199">
    <property type="entry name" value="ZF_RANBP2_2"/>
    <property type="match status" value="1"/>
</dbReference>
<evidence type="ECO:0000256" key="2">
    <source>
        <dbReference type="ARBA" id="ARBA00022771"/>
    </source>
</evidence>
<keyword evidence="1" id="KW-0479">Metal-binding</keyword>
<proteinExistence type="predicted"/>
<dbReference type="Gene3D" id="4.10.1060.10">
    <property type="entry name" value="Zinc finger, RanBP2-type"/>
    <property type="match status" value="1"/>
</dbReference>
<protein>
    <recommendedName>
        <fullName evidence="4">RanBP2-type domain-containing protein</fullName>
    </recommendedName>
</protein>
<feature type="domain" description="RanBP2-type" evidence="4">
    <location>
        <begin position="79"/>
        <end position="106"/>
    </location>
</feature>
<evidence type="ECO:0000259" key="4">
    <source>
        <dbReference type="PROSITE" id="PS50199"/>
    </source>
</evidence>
<dbReference type="Pfam" id="PF12773">
    <property type="entry name" value="DZR"/>
    <property type="match status" value="1"/>
</dbReference>
<dbReference type="PROSITE" id="PS01358">
    <property type="entry name" value="ZF_RANBP2_1"/>
    <property type="match status" value="1"/>
</dbReference>
<dbReference type="GO" id="GO:0008270">
    <property type="term" value="F:zinc ion binding"/>
    <property type="evidence" value="ECO:0007669"/>
    <property type="project" value="UniProtKB-KW"/>
</dbReference>
<reference evidence="5" key="1">
    <citation type="journal article" date="2019" name="Nat. Med.">
        <title>A library of human gut bacterial isolates paired with longitudinal multiomics data enables mechanistic microbiome research.</title>
        <authorList>
            <person name="Poyet M."/>
            <person name="Groussin M."/>
            <person name="Gibbons S.M."/>
            <person name="Avila-Pacheco J."/>
            <person name="Jiang X."/>
            <person name="Kearney S.M."/>
            <person name="Perrotta A.R."/>
            <person name="Berdy B."/>
            <person name="Zhao S."/>
            <person name="Lieberman T.D."/>
            <person name="Swanson P.K."/>
            <person name="Smith M."/>
            <person name="Roesemann S."/>
            <person name="Alexander J.E."/>
            <person name="Rich S.A."/>
            <person name="Livny J."/>
            <person name="Vlamakis H."/>
            <person name="Clish C."/>
            <person name="Bullock K."/>
            <person name="Deik A."/>
            <person name="Scott J."/>
            <person name="Pierce K.A."/>
            <person name="Xavier R.J."/>
            <person name="Alm E.J."/>
        </authorList>
    </citation>
    <scope>NUCLEOTIDE SEQUENCE</scope>
    <source>
        <strain evidence="5">BIOML-B3</strain>
    </source>
</reference>
<evidence type="ECO:0000256" key="3">
    <source>
        <dbReference type="ARBA" id="ARBA00022833"/>
    </source>
</evidence>
<dbReference type="EMBL" id="WKQK01000020">
    <property type="protein sequence ID" value="MSC97527.1"/>
    <property type="molecule type" value="Genomic_DNA"/>
</dbReference>
<comment type="caution">
    <text evidence="5">The sequence shown here is derived from an EMBL/GenBank/DDBJ whole genome shotgun (WGS) entry which is preliminary data.</text>
</comment>
<dbReference type="SMART" id="SM00547">
    <property type="entry name" value="ZnF_RBZ"/>
    <property type="match status" value="2"/>
</dbReference>
<dbReference type="InterPro" id="IPR036443">
    <property type="entry name" value="Znf_RanBP2_sf"/>
</dbReference>
<dbReference type="AlphaFoldDB" id="A0A6G2AA87"/>
<gene>
    <name evidence="5" type="ORF">GKE02_11265</name>
</gene>
<keyword evidence="2" id="KW-0863">Zinc-finger</keyword>
<keyword evidence="3" id="KW-0862">Zinc</keyword>
<dbReference type="SUPFAM" id="SSF90209">
    <property type="entry name" value="Ran binding protein zinc finger-like"/>
    <property type="match status" value="1"/>
</dbReference>
<evidence type="ECO:0000256" key="1">
    <source>
        <dbReference type="ARBA" id="ARBA00022723"/>
    </source>
</evidence>
<sequence length="106" mass="11831">MMTCKNCGYENKLGVRYCQRCGQYIEPKRTLAQEVKSLDFRSLAGVGRRDVNIAPLFTASPVQTPAKAHQTPSPVEPMPDGRWYCPDCGTLNASSERFCKNCGKVR</sequence>